<evidence type="ECO:0000313" key="7">
    <source>
        <dbReference type="Proteomes" id="UP000294292"/>
    </source>
</evidence>
<dbReference type="PROSITE" id="PS00160">
    <property type="entry name" value="ALDOLASE_KDPG_KHG_2"/>
    <property type="match status" value="1"/>
</dbReference>
<dbReference type="SUPFAM" id="SSF51569">
    <property type="entry name" value="Aldolase"/>
    <property type="match status" value="1"/>
</dbReference>
<reference evidence="6 7" key="1">
    <citation type="submission" date="2019-03" db="EMBL/GenBank/DDBJ databases">
        <title>Complete genome sequence of Paenisporosarcina antarctica CGMCC 1.6503T.</title>
        <authorList>
            <person name="Rong J.-C."/>
            <person name="Chi N.-Y."/>
            <person name="Zhang Q.-F."/>
        </authorList>
    </citation>
    <scope>NUCLEOTIDE SEQUENCE [LARGE SCALE GENOMIC DNA]</scope>
    <source>
        <strain evidence="6 7">CGMCC 1.6503</strain>
    </source>
</reference>
<dbReference type="OrthoDB" id="9802667at2"/>
<evidence type="ECO:0000256" key="1">
    <source>
        <dbReference type="ARBA" id="ARBA00004761"/>
    </source>
</evidence>
<keyword evidence="5" id="KW-0119">Carbohydrate metabolism</keyword>
<evidence type="ECO:0000313" key="6">
    <source>
        <dbReference type="EMBL" id="QBP41866.1"/>
    </source>
</evidence>
<dbReference type="Pfam" id="PF01081">
    <property type="entry name" value="Aldolase"/>
    <property type="match status" value="1"/>
</dbReference>
<protein>
    <submittedName>
        <fullName evidence="6">Bifunctional 4-hydroxy-2-oxoglutarate aldolase/2-dehydro-3-deoxy-phosphogluconate aldolase</fullName>
    </submittedName>
</protein>
<dbReference type="CDD" id="cd00452">
    <property type="entry name" value="KDPG_aldolase"/>
    <property type="match status" value="1"/>
</dbReference>
<sequence>MLEHLNKSPLVPVLRKIRFEDSSFIVKALIEGGVSTVEITMETERASEIIRKTVDEFGSHALVGAGTVLTIEDCSRAIDAGAQFVVAPVLNEQVVTYAVEQGIPVIPGVYSPSEMMRAYDLGATAVKLFPAASVGPGFVKDVQGPLAHIPIMVTGGIDLANARSYIEAGAIAVGAGSALLKKSYIFNKDWTALTKESEKWMKELMN</sequence>
<keyword evidence="4" id="KW-0456">Lyase</keyword>
<comment type="similarity">
    <text evidence="2">Belongs to the KHG/KDPG aldolase family.</text>
</comment>
<comment type="subunit">
    <text evidence="3">Homotrimer.</text>
</comment>
<dbReference type="GO" id="GO:0016829">
    <property type="term" value="F:lyase activity"/>
    <property type="evidence" value="ECO:0007669"/>
    <property type="project" value="UniProtKB-KW"/>
</dbReference>
<evidence type="ECO:0000256" key="5">
    <source>
        <dbReference type="ARBA" id="ARBA00023277"/>
    </source>
</evidence>
<organism evidence="6 7">
    <name type="scientific">Paenisporosarcina antarctica</name>
    <dbReference type="NCBI Taxonomy" id="417367"/>
    <lineage>
        <taxon>Bacteria</taxon>
        <taxon>Bacillati</taxon>
        <taxon>Bacillota</taxon>
        <taxon>Bacilli</taxon>
        <taxon>Bacillales</taxon>
        <taxon>Caryophanaceae</taxon>
        <taxon>Paenisporosarcina</taxon>
    </lineage>
</organism>
<dbReference type="InterPro" id="IPR000887">
    <property type="entry name" value="Aldlse_KDPG_KHG"/>
</dbReference>
<dbReference type="AlphaFoldDB" id="A0A4P7A1S9"/>
<proteinExistence type="inferred from homology"/>
<evidence type="ECO:0000256" key="3">
    <source>
        <dbReference type="ARBA" id="ARBA00011233"/>
    </source>
</evidence>
<gene>
    <name evidence="6" type="ORF">E2636_12210</name>
</gene>
<dbReference type="Gene3D" id="3.20.20.70">
    <property type="entry name" value="Aldolase class I"/>
    <property type="match status" value="1"/>
</dbReference>
<keyword evidence="7" id="KW-1185">Reference proteome</keyword>
<dbReference type="KEGG" id="panc:E2636_12210"/>
<dbReference type="EMBL" id="CP038015">
    <property type="protein sequence ID" value="QBP41866.1"/>
    <property type="molecule type" value="Genomic_DNA"/>
</dbReference>
<dbReference type="PANTHER" id="PTHR30246:SF1">
    <property type="entry name" value="2-DEHYDRO-3-DEOXY-6-PHOSPHOGALACTONATE ALDOLASE-RELATED"/>
    <property type="match status" value="1"/>
</dbReference>
<dbReference type="NCBIfam" id="TIGR01182">
    <property type="entry name" value="eda"/>
    <property type="match status" value="1"/>
</dbReference>
<dbReference type="PANTHER" id="PTHR30246">
    <property type="entry name" value="2-KETO-3-DEOXY-6-PHOSPHOGLUCONATE ALDOLASE"/>
    <property type="match status" value="1"/>
</dbReference>
<dbReference type="InterPro" id="IPR013785">
    <property type="entry name" value="Aldolase_TIM"/>
</dbReference>
<name>A0A4P7A1S9_9BACL</name>
<accession>A0A4P7A1S9</accession>
<dbReference type="RefSeq" id="WP_134210437.1">
    <property type="nucleotide sequence ID" value="NZ_CP038015.1"/>
</dbReference>
<dbReference type="InterPro" id="IPR031338">
    <property type="entry name" value="KDPG/KHG_AS_2"/>
</dbReference>
<dbReference type="Proteomes" id="UP000294292">
    <property type="component" value="Chromosome"/>
</dbReference>
<evidence type="ECO:0000256" key="4">
    <source>
        <dbReference type="ARBA" id="ARBA00023239"/>
    </source>
</evidence>
<evidence type="ECO:0000256" key="2">
    <source>
        <dbReference type="ARBA" id="ARBA00006906"/>
    </source>
</evidence>
<comment type="pathway">
    <text evidence="1">Carbohydrate acid metabolism.</text>
</comment>